<feature type="domain" description="N-acetyltransferase" evidence="3">
    <location>
        <begin position="2"/>
        <end position="154"/>
    </location>
</feature>
<sequence length="158" mass="17829">MTPFRLSATSSQLPETHALMQESFAFMEGRVQPPSSIKELTQDRLADLADNQEVWCLGAPVAAAVVLSLRGDVLYIGKLAVHGDHRGRGLARALVDHAERRAHFHRCLWMELQVRVELVENQRAFQKLGFTEWAQTAHPGFDRVTSLTFRRPVESRSP</sequence>
<evidence type="ECO:0000256" key="2">
    <source>
        <dbReference type="ARBA" id="ARBA00023315"/>
    </source>
</evidence>
<dbReference type="InterPro" id="IPR050832">
    <property type="entry name" value="Bact_Acetyltransf"/>
</dbReference>
<dbReference type="Gene3D" id="3.40.630.30">
    <property type="match status" value="1"/>
</dbReference>
<dbReference type="CDD" id="cd04301">
    <property type="entry name" value="NAT_SF"/>
    <property type="match status" value="1"/>
</dbReference>
<keyword evidence="2" id="KW-0012">Acyltransferase</keyword>
<dbReference type="InterPro" id="IPR016181">
    <property type="entry name" value="Acyl_CoA_acyltransferase"/>
</dbReference>
<evidence type="ECO:0000259" key="3">
    <source>
        <dbReference type="PROSITE" id="PS51186"/>
    </source>
</evidence>
<keyword evidence="5" id="KW-1185">Reference proteome</keyword>
<dbReference type="Proteomes" id="UP000444174">
    <property type="component" value="Unassembled WGS sequence"/>
</dbReference>
<protein>
    <submittedName>
        <fullName evidence="4">GNAT family N-acetyltransferase</fullName>
    </submittedName>
</protein>
<dbReference type="Pfam" id="PF00583">
    <property type="entry name" value="Acetyltransf_1"/>
    <property type="match status" value="1"/>
</dbReference>
<gene>
    <name evidence="4" type="ORF">GFB49_05285</name>
</gene>
<evidence type="ECO:0000313" key="4">
    <source>
        <dbReference type="EMBL" id="MQQ07858.1"/>
    </source>
</evidence>
<dbReference type="SUPFAM" id="SSF55729">
    <property type="entry name" value="Acyl-CoA N-acyltransferases (Nat)"/>
    <property type="match status" value="1"/>
</dbReference>
<name>A0A843YDC9_9RHOB</name>
<organism evidence="4 5">
    <name type="scientific">Tritonibacter litoralis</name>
    <dbReference type="NCBI Taxonomy" id="2662264"/>
    <lineage>
        <taxon>Bacteria</taxon>
        <taxon>Pseudomonadati</taxon>
        <taxon>Pseudomonadota</taxon>
        <taxon>Alphaproteobacteria</taxon>
        <taxon>Rhodobacterales</taxon>
        <taxon>Paracoccaceae</taxon>
        <taxon>Tritonibacter</taxon>
    </lineage>
</organism>
<evidence type="ECO:0000313" key="5">
    <source>
        <dbReference type="Proteomes" id="UP000444174"/>
    </source>
</evidence>
<dbReference type="InterPro" id="IPR000182">
    <property type="entry name" value="GNAT_dom"/>
</dbReference>
<reference evidence="4 5" key="1">
    <citation type="submission" date="2019-10" db="EMBL/GenBank/DDBJ databases">
        <title>Epibacterium sp. nov., isolated from seawater.</title>
        <authorList>
            <person name="Zhang X."/>
            <person name="Li N."/>
        </authorList>
    </citation>
    <scope>NUCLEOTIDE SEQUENCE [LARGE SCALE GENOMIC DNA]</scope>
    <source>
        <strain evidence="4 5">SM1979</strain>
    </source>
</reference>
<comment type="caution">
    <text evidence="4">The sequence shown here is derived from an EMBL/GenBank/DDBJ whole genome shotgun (WGS) entry which is preliminary data.</text>
</comment>
<proteinExistence type="predicted"/>
<accession>A0A843YDC9</accession>
<dbReference type="GO" id="GO:0016747">
    <property type="term" value="F:acyltransferase activity, transferring groups other than amino-acyl groups"/>
    <property type="evidence" value="ECO:0007669"/>
    <property type="project" value="InterPro"/>
</dbReference>
<keyword evidence="1 4" id="KW-0808">Transferase</keyword>
<dbReference type="PANTHER" id="PTHR43877">
    <property type="entry name" value="AMINOALKYLPHOSPHONATE N-ACETYLTRANSFERASE-RELATED-RELATED"/>
    <property type="match status" value="1"/>
</dbReference>
<evidence type="ECO:0000256" key="1">
    <source>
        <dbReference type="ARBA" id="ARBA00022679"/>
    </source>
</evidence>
<dbReference type="RefSeq" id="WP_153214768.1">
    <property type="nucleotide sequence ID" value="NZ_WIBF01000002.1"/>
</dbReference>
<dbReference type="EMBL" id="WIBF01000002">
    <property type="protein sequence ID" value="MQQ07858.1"/>
    <property type="molecule type" value="Genomic_DNA"/>
</dbReference>
<dbReference type="PROSITE" id="PS51186">
    <property type="entry name" value="GNAT"/>
    <property type="match status" value="1"/>
</dbReference>
<dbReference type="AlphaFoldDB" id="A0A843YDC9"/>